<reference evidence="1 2" key="1">
    <citation type="submission" date="2018-06" db="EMBL/GenBank/DDBJ databases">
        <title>Genomic Encyclopedia of Archaeal and Bacterial Type Strains, Phase II (KMG-II): from individual species to whole genera.</title>
        <authorList>
            <person name="Goeker M."/>
        </authorList>
    </citation>
    <scope>NUCLEOTIDE SEQUENCE [LARGE SCALE GENOMIC DNA]</scope>
    <source>
        <strain evidence="1 2">DSM 12408</strain>
    </source>
</reference>
<dbReference type="RefSeq" id="WP_066432557.1">
    <property type="nucleotide sequence ID" value="NZ_LZRN01000010.1"/>
</dbReference>
<dbReference type="Pfam" id="PF02482">
    <property type="entry name" value="Ribosomal_S30AE"/>
    <property type="match status" value="1"/>
</dbReference>
<gene>
    <name evidence="1" type="ORF">LX77_00294</name>
</gene>
<dbReference type="SUPFAM" id="SSF69754">
    <property type="entry name" value="Ribosome binding protein Y (YfiA homologue)"/>
    <property type="match status" value="1"/>
</dbReference>
<protein>
    <submittedName>
        <fullName evidence="1">Putative sigma-54 modulation protein</fullName>
    </submittedName>
</protein>
<dbReference type="Gene3D" id="3.30.160.100">
    <property type="entry name" value="Ribosome hibernation promotion factor-like"/>
    <property type="match status" value="1"/>
</dbReference>
<keyword evidence="2" id="KW-1185">Reference proteome</keyword>
<dbReference type="EMBL" id="QLLQ01000001">
    <property type="protein sequence ID" value="RAJ27720.1"/>
    <property type="molecule type" value="Genomic_DNA"/>
</dbReference>
<proteinExistence type="predicted"/>
<dbReference type="OrthoDB" id="9808702at2"/>
<evidence type="ECO:0000313" key="1">
    <source>
        <dbReference type="EMBL" id="RAJ27720.1"/>
    </source>
</evidence>
<accession>A0A1A7R3H3</accession>
<comment type="caution">
    <text evidence="1">The sequence shown here is derived from an EMBL/GenBank/DDBJ whole genome shotgun (WGS) entry which is preliminary data.</text>
</comment>
<dbReference type="NCBIfam" id="TIGR00741">
    <property type="entry name" value="yfiA"/>
    <property type="match status" value="1"/>
</dbReference>
<dbReference type="InterPro" id="IPR036567">
    <property type="entry name" value="RHF-like"/>
</dbReference>
<dbReference type="STRING" id="49280.A9996_06785"/>
<dbReference type="InterPro" id="IPR003489">
    <property type="entry name" value="RHF/RaiA"/>
</dbReference>
<dbReference type="CDD" id="cd00552">
    <property type="entry name" value="RaiA"/>
    <property type="match status" value="1"/>
</dbReference>
<dbReference type="Proteomes" id="UP000248987">
    <property type="component" value="Unassembled WGS sequence"/>
</dbReference>
<organism evidence="1 2">
    <name type="scientific">Gelidibacter algens</name>
    <dbReference type="NCBI Taxonomy" id="49280"/>
    <lineage>
        <taxon>Bacteria</taxon>
        <taxon>Pseudomonadati</taxon>
        <taxon>Bacteroidota</taxon>
        <taxon>Flavobacteriia</taxon>
        <taxon>Flavobacteriales</taxon>
        <taxon>Flavobacteriaceae</taxon>
        <taxon>Gelidibacter</taxon>
    </lineage>
</organism>
<name>A0A1A7R3H3_9FLAO</name>
<dbReference type="AlphaFoldDB" id="A0A1A7R3H3"/>
<sequence length="100" mass="11701">MQVIFEYDDVEGSQPLEEFAKEKLEQLVEKYDMVIRADVFFKLENTTSDETGKICNIRLSLPGPRLFAEASHDNFRDAISESINDLERQLRKRKGKLKDY</sequence>
<evidence type="ECO:0000313" key="2">
    <source>
        <dbReference type="Proteomes" id="UP000248987"/>
    </source>
</evidence>